<protein>
    <submittedName>
        <fullName evidence="1">Uncharacterized protein</fullName>
    </submittedName>
</protein>
<evidence type="ECO:0000313" key="2">
    <source>
        <dbReference type="Proteomes" id="UP000247702"/>
    </source>
</evidence>
<organism evidence="1 2">
    <name type="scientific">Rhizophagus clarus</name>
    <dbReference type="NCBI Taxonomy" id="94130"/>
    <lineage>
        <taxon>Eukaryota</taxon>
        <taxon>Fungi</taxon>
        <taxon>Fungi incertae sedis</taxon>
        <taxon>Mucoromycota</taxon>
        <taxon>Glomeromycotina</taxon>
        <taxon>Glomeromycetes</taxon>
        <taxon>Glomerales</taxon>
        <taxon>Glomeraceae</taxon>
        <taxon>Rhizophagus</taxon>
    </lineage>
</organism>
<dbReference type="EMBL" id="BEXD01004354">
    <property type="protein sequence ID" value="GBC10120.1"/>
    <property type="molecule type" value="Genomic_DNA"/>
</dbReference>
<keyword evidence="2" id="KW-1185">Reference proteome</keyword>
<dbReference type="AlphaFoldDB" id="A0A2Z6SHF5"/>
<accession>A0A2Z6SHF5</accession>
<comment type="caution">
    <text evidence="1">The sequence shown here is derived from an EMBL/GenBank/DDBJ whole genome shotgun (WGS) entry which is preliminary data.</text>
</comment>
<sequence length="84" mass="9363">MLIAILIFPQSSRHIDDVAVNVTVLANGVNLKKDKIYVDTYYDSSNLTSEGGREDRGNMEVHMHQYYHKDVAAIEIAVAKAANI</sequence>
<gene>
    <name evidence="1" type="ORF">RclHR1_09350007</name>
</gene>
<reference evidence="1 2" key="1">
    <citation type="submission" date="2017-11" db="EMBL/GenBank/DDBJ databases">
        <title>The genome of Rhizophagus clarus HR1 reveals common genetic basis of auxotrophy among arbuscular mycorrhizal fungi.</title>
        <authorList>
            <person name="Kobayashi Y."/>
        </authorList>
    </citation>
    <scope>NUCLEOTIDE SEQUENCE [LARGE SCALE GENOMIC DNA]</scope>
    <source>
        <strain evidence="1 2">HR1</strain>
    </source>
</reference>
<evidence type="ECO:0000313" key="1">
    <source>
        <dbReference type="EMBL" id="GBC10120.1"/>
    </source>
</evidence>
<name>A0A2Z6SHF5_9GLOM</name>
<dbReference type="Proteomes" id="UP000247702">
    <property type="component" value="Unassembled WGS sequence"/>
</dbReference>
<proteinExistence type="predicted"/>